<proteinExistence type="predicted"/>
<protein>
    <submittedName>
        <fullName evidence="2">Uncharacterized protein</fullName>
    </submittedName>
</protein>
<feature type="region of interest" description="Disordered" evidence="1">
    <location>
        <begin position="140"/>
        <end position="195"/>
    </location>
</feature>
<evidence type="ECO:0000256" key="1">
    <source>
        <dbReference type="SAM" id="MobiDB-lite"/>
    </source>
</evidence>
<dbReference type="EMBL" id="UYRU01006023">
    <property type="protein sequence ID" value="VDK39562.1"/>
    <property type="molecule type" value="Genomic_DNA"/>
</dbReference>
<dbReference type="AlphaFoldDB" id="A0A3P6PR03"/>
<dbReference type="OrthoDB" id="10328379at2759"/>
<evidence type="ECO:0000313" key="2">
    <source>
        <dbReference type="EMBL" id="VDK39562.1"/>
    </source>
</evidence>
<sequence length="195" mass="21192">MKKFVVLGLILLVGCAAIGTIFLHLKPTSVQSETGTMLQNATAATDNVTEGASTQTSAGKTTSQAIDTQSLCKVVMAPGGKESGRRVMELAVKRLLRYIRRELGSNRMQWWLKCRQLTQKDFLNMLVGRLYQAVNTPVDESRPSGMVTQPPGPAVISSTQNSEQQTSSIPLGVSSNQSNTGKATPTSYLKFFRRP</sequence>
<keyword evidence="3" id="KW-1185">Reference proteome</keyword>
<dbReference type="Proteomes" id="UP000281553">
    <property type="component" value="Unassembled WGS sequence"/>
</dbReference>
<accession>A0A3P6PR03</accession>
<evidence type="ECO:0000313" key="3">
    <source>
        <dbReference type="Proteomes" id="UP000281553"/>
    </source>
</evidence>
<dbReference type="PROSITE" id="PS51257">
    <property type="entry name" value="PROKAR_LIPOPROTEIN"/>
    <property type="match status" value="1"/>
</dbReference>
<name>A0A3P6PR03_DIBLA</name>
<feature type="compositionally biased region" description="Polar residues" evidence="1">
    <location>
        <begin position="173"/>
        <end position="187"/>
    </location>
</feature>
<feature type="compositionally biased region" description="Low complexity" evidence="1">
    <location>
        <begin position="157"/>
        <end position="168"/>
    </location>
</feature>
<organism evidence="2 3">
    <name type="scientific">Dibothriocephalus latus</name>
    <name type="common">Fish tapeworm</name>
    <name type="synonym">Diphyllobothrium latum</name>
    <dbReference type="NCBI Taxonomy" id="60516"/>
    <lineage>
        <taxon>Eukaryota</taxon>
        <taxon>Metazoa</taxon>
        <taxon>Spiralia</taxon>
        <taxon>Lophotrochozoa</taxon>
        <taxon>Platyhelminthes</taxon>
        <taxon>Cestoda</taxon>
        <taxon>Eucestoda</taxon>
        <taxon>Diphyllobothriidea</taxon>
        <taxon>Diphyllobothriidae</taxon>
        <taxon>Dibothriocephalus</taxon>
    </lineage>
</organism>
<gene>
    <name evidence="2" type="ORF">DILT_LOCUS1048</name>
</gene>
<reference evidence="2 3" key="1">
    <citation type="submission" date="2018-11" db="EMBL/GenBank/DDBJ databases">
        <authorList>
            <consortium name="Pathogen Informatics"/>
        </authorList>
    </citation>
    <scope>NUCLEOTIDE SEQUENCE [LARGE SCALE GENOMIC DNA]</scope>
</reference>